<dbReference type="InterPro" id="IPR044751">
    <property type="entry name" value="Ion_transp-like_CBS"/>
</dbReference>
<evidence type="ECO:0000256" key="8">
    <source>
        <dbReference type="ARBA" id="ARBA00023136"/>
    </source>
</evidence>
<evidence type="ECO:0000256" key="9">
    <source>
        <dbReference type="PROSITE-ProRule" id="PRU00703"/>
    </source>
</evidence>
<evidence type="ECO:0000256" key="10">
    <source>
        <dbReference type="PROSITE-ProRule" id="PRU01193"/>
    </source>
</evidence>
<dbReference type="PROSITE" id="PS51846">
    <property type="entry name" value="CNNM"/>
    <property type="match status" value="1"/>
</dbReference>
<feature type="domain" description="CBS" evidence="13">
    <location>
        <begin position="206"/>
        <end position="266"/>
    </location>
</feature>
<feature type="domain" description="CNNM transmembrane" evidence="14">
    <location>
        <begin position="1"/>
        <end position="187"/>
    </location>
</feature>
<keyword evidence="16" id="KW-1185">Reference proteome</keyword>
<dbReference type="SMART" id="SM01091">
    <property type="entry name" value="CorC_HlyC"/>
    <property type="match status" value="1"/>
</dbReference>
<keyword evidence="4 10" id="KW-0812">Transmembrane</keyword>
<dbReference type="PANTHER" id="PTHR22777:SF32">
    <property type="entry name" value="UPF0053 INNER MEMBRANE PROTEIN YFJD"/>
    <property type="match status" value="1"/>
</dbReference>
<keyword evidence="8 10" id="KW-0472">Membrane</keyword>
<accession>A0A263D7Z2</accession>
<evidence type="ECO:0000256" key="3">
    <source>
        <dbReference type="ARBA" id="ARBA00022475"/>
    </source>
</evidence>
<dbReference type="InterPro" id="IPR046342">
    <property type="entry name" value="CBS_dom_sf"/>
</dbReference>
<dbReference type="Pfam" id="PF00571">
    <property type="entry name" value="CBS"/>
    <property type="match status" value="2"/>
</dbReference>
<feature type="domain" description="CBS" evidence="13">
    <location>
        <begin position="272"/>
        <end position="329"/>
    </location>
</feature>
<dbReference type="Proteomes" id="UP000242444">
    <property type="component" value="Unassembled WGS sequence"/>
</dbReference>
<evidence type="ECO:0008006" key="17">
    <source>
        <dbReference type="Google" id="ProtNLM"/>
    </source>
</evidence>
<proteinExistence type="inferred from homology"/>
<evidence type="ECO:0000259" key="14">
    <source>
        <dbReference type="PROSITE" id="PS51846"/>
    </source>
</evidence>
<feature type="transmembrane region" description="Helical" evidence="12">
    <location>
        <begin position="90"/>
        <end position="109"/>
    </location>
</feature>
<dbReference type="Pfam" id="PF03471">
    <property type="entry name" value="CorC_HlyC"/>
    <property type="match status" value="1"/>
</dbReference>
<evidence type="ECO:0000256" key="2">
    <source>
        <dbReference type="ARBA" id="ARBA00006337"/>
    </source>
</evidence>
<dbReference type="SUPFAM" id="SSF54631">
    <property type="entry name" value="CBS-domain pair"/>
    <property type="match status" value="1"/>
</dbReference>
<evidence type="ECO:0000256" key="12">
    <source>
        <dbReference type="SAM" id="Phobius"/>
    </source>
</evidence>
<feature type="compositionally biased region" description="Basic and acidic residues" evidence="11">
    <location>
        <begin position="432"/>
        <end position="447"/>
    </location>
</feature>
<sequence>MTSSTALLIIAILLVLLAGLFAAADAAISTVSRARADGLIRMGRGGASQLAAVIDERRRHINLLLLLRMSCELTSTVLVTVVFLRWIEPVGLAVVVTGLVMLVVSYVLIGVGPRTIGRQHPYGVGLVVAGPVRVLGKLLGPLSRLLIVLGNAITPGKGFREGPFTSEVELRELVDMAQERGVVEDSEREMIHSVFELGDTVAREVMVPRTEIVWIEQTKSVRQALALSLRTGFTRLPVTGESVDEIVGVANLKDLARAAMGEQGATREVGEMMNEAGFVPDSKRLDELLKEMQVSHNHMAIAVDEYGGTAGLLTIEDILEEIVGEITDESDTDERPPVENLDERSVRVSARLGVDDLGELFGIEFTDRDVETVGGLLAQRLGRVPLPGAEAEIEGLRLHAEGGKDRRGRMRITTVVVQAVDDRIAGKRMRSAHPDEPDERDRSVEHA</sequence>
<evidence type="ECO:0000256" key="11">
    <source>
        <dbReference type="SAM" id="MobiDB-lite"/>
    </source>
</evidence>
<dbReference type="OrthoDB" id="110231at2"/>
<evidence type="ECO:0000313" key="16">
    <source>
        <dbReference type="Proteomes" id="UP000242444"/>
    </source>
</evidence>
<keyword evidence="7 9" id="KW-0129">CBS domain</keyword>
<evidence type="ECO:0000256" key="6">
    <source>
        <dbReference type="ARBA" id="ARBA00022989"/>
    </source>
</evidence>
<evidence type="ECO:0000259" key="13">
    <source>
        <dbReference type="PROSITE" id="PS51371"/>
    </source>
</evidence>
<dbReference type="AlphaFoldDB" id="A0A263D7Z2"/>
<feature type="transmembrane region" description="Helical" evidence="12">
    <location>
        <begin position="60"/>
        <end position="83"/>
    </location>
</feature>
<dbReference type="FunFam" id="3.10.580.10:FF:000002">
    <property type="entry name" value="Magnesium/cobalt efflux protein CorC"/>
    <property type="match status" value="1"/>
</dbReference>
<dbReference type="GO" id="GO:0005886">
    <property type="term" value="C:plasma membrane"/>
    <property type="evidence" value="ECO:0007669"/>
    <property type="project" value="UniProtKB-SubCell"/>
</dbReference>
<evidence type="ECO:0000256" key="7">
    <source>
        <dbReference type="ARBA" id="ARBA00023122"/>
    </source>
</evidence>
<dbReference type="InterPro" id="IPR016169">
    <property type="entry name" value="FAD-bd_PCMH_sub2"/>
</dbReference>
<evidence type="ECO:0000256" key="5">
    <source>
        <dbReference type="ARBA" id="ARBA00022737"/>
    </source>
</evidence>
<dbReference type="InterPro" id="IPR036318">
    <property type="entry name" value="FAD-bd_PCMH-like_sf"/>
</dbReference>
<keyword evidence="3" id="KW-1003">Cell membrane</keyword>
<comment type="caution">
    <text evidence="15">The sequence shown here is derived from an EMBL/GenBank/DDBJ whole genome shotgun (WGS) entry which is preliminary data.</text>
</comment>
<reference evidence="15 16" key="1">
    <citation type="submission" date="2017-07" db="EMBL/GenBank/DDBJ databases">
        <title>Amycolatopsis antarcticus sp. nov., isolated from the surface of an Antarcticus brown macroalga.</title>
        <authorList>
            <person name="Wang J."/>
            <person name="Leiva S."/>
            <person name="Huang J."/>
            <person name="Huang Y."/>
        </authorList>
    </citation>
    <scope>NUCLEOTIDE SEQUENCE [LARGE SCALE GENOMIC DNA]</scope>
    <source>
        <strain evidence="15 16">AU-G6</strain>
    </source>
</reference>
<dbReference type="Gene3D" id="3.10.580.10">
    <property type="entry name" value="CBS-domain"/>
    <property type="match status" value="1"/>
</dbReference>
<evidence type="ECO:0000256" key="1">
    <source>
        <dbReference type="ARBA" id="ARBA00004651"/>
    </source>
</evidence>
<dbReference type="FunCoup" id="A0A263D7Z2">
    <property type="interactions" value="134"/>
</dbReference>
<dbReference type="CDD" id="cd04590">
    <property type="entry name" value="CBS_pair_CorC_HlyC_assoc"/>
    <property type="match status" value="1"/>
</dbReference>
<dbReference type="GO" id="GO:0050660">
    <property type="term" value="F:flavin adenine dinucleotide binding"/>
    <property type="evidence" value="ECO:0007669"/>
    <property type="project" value="InterPro"/>
</dbReference>
<gene>
    <name evidence="15" type="ORF">CFN78_03985</name>
</gene>
<dbReference type="RefSeq" id="WP_094861206.1">
    <property type="nucleotide sequence ID" value="NZ_NKYE01000002.1"/>
</dbReference>
<evidence type="ECO:0000256" key="4">
    <source>
        <dbReference type="ARBA" id="ARBA00022692"/>
    </source>
</evidence>
<dbReference type="Pfam" id="PF01595">
    <property type="entry name" value="CNNM"/>
    <property type="match status" value="1"/>
</dbReference>
<keyword evidence="5" id="KW-0677">Repeat</keyword>
<dbReference type="PROSITE" id="PS51371">
    <property type="entry name" value="CBS"/>
    <property type="match status" value="2"/>
</dbReference>
<name>A0A263D7Z2_9PSEU</name>
<dbReference type="SUPFAM" id="SSF56176">
    <property type="entry name" value="FAD-binding/transporter-associated domain-like"/>
    <property type="match status" value="1"/>
</dbReference>
<keyword evidence="6 10" id="KW-1133">Transmembrane helix</keyword>
<dbReference type="InParanoid" id="A0A263D7Z2"/>
<dbReference type="PANTHER" id="PTHR22777">
    <property type="entry name" value="HEMOLYSIN-RELATED"/>
    <property type="match status" value="1"/>
</dbReference>
<protein>
    <recommendedName>
        <fullName evidence="17">Hemolysin</fullName>
    </recommendedName>
</protein>
<comment type="similarity">
    <text evidence="2">Belongs to the UPF0053 family.</text>
</comment>
<evidence type="ECO:0000313" key="15">
    <source>
        <dbReference type="EMBL" id="OZM74309.1"/>
    </source>
</evidence>
<organism evidence="15 16">
    <name type="scientific">Amycolatopsis antarctica</name>
    <dbReference type="NCBI Taxonomy" id="1854586"/>
    <lineage>
        <taxon>Bacteria</taxon>
        <taxon>Bacillati</taxon>
        <taxon>Actinomycetota</taxon>
        <taxon>Actinomycetes</taxon>
        <taxon>Pseudonocardiales</taxon>
        <taxon>Pseudonocardiaceae</taxon>
        <taxon>Amycolatopsis</taxon>
    </lineage>
</organism>
<comment type="subcellular location">
    <subcellularLocation>
        <location evidence="1">Cell membrane</location>
        <topology evidence="1">Multi-pass membrane protein</topology>
    </subcellularLocation>
</comment>
<feature type="region of interest" description="Disordered" evidence="11">
    <location>
        <begin position="424"/>
        <end position="447"/>
    </location>
</feature>
<dbReference type="InterPro" id="IPR000644">
    <property type="entry name" value="CBS_dom"/>
</dbReference>
<dbReference type="Gene3D" id="3.30.465.10">
    <property type="match status" value="1"/>
</dbReference>
<dbReference type="EMBL" id="NKYE01000002">
    <property type="protein sequence ID" value="OZM74309.1"/>
    <property type="molecule type" value="Genomic_DNA"/>
</dbReference>
<dbReference type="InterPro" id="IPR005170">
    <property type="entry name" value="Transptr-assoc_dom"/>
</dbReference>
<dbReference type="InterPro" id="IPR002550">
    <property type="entry name" value="CNNM"/>
</dbReference>